<keyword evidence="4" id="KW-0862">Zinc</keyword>
<evidence type="ECO:0000256" key="3">
    <source>
        <dbReference type="ARBA" id="ARBA00022801"/>
    </source>
</evidence>
<evidence type="ECO:0000256" key="1">
    <source>
        <dbReference type="ARBA" id="ARBA00007749"/>
    </source>
</evidence>
<accession>A0A915U4A5</accession>
<evidence type="ECO:0000259" key="5">
    <source>
        <dbReference type="SMART" id="SM00849"/>
    </source>
</evidence>
<dbReference type="InterPro" id="IPR051013">
    <property type="entry name" value="MBL_superfamily_lactonases"/>
</dbReference>
<comment type="similarity">
    <text evidence="1">Belongs to the metallo-beta-lactamase superfamily.</text>
</comment>
<dbReference type="InterPro" id="IPR001279">
    <property type="entry name" value="Metallo-B-lactamas"/>
</dbReference>
<protein>
    <submittedName>
        <fullName evidence="6">MBL fold metallo-hydrolase</fullName>
    </submittedName>
</protein>
<dbReference type="KEGG" id="ddu:GF1_29680"/>
<proteinExistence type="inferred from homology"/>
<dbReference type="SUPFAM" id="SSF56281">
    <property type="entry name" value="Metallo-hydrolase/oxidoreductase"/>
    <property type="match status" value="1"/>
</dbReference>
<evidence type="ECO:0000313" key="7">
    <source>
        <dbReference type="Proteomes" id="UP001063350"/>
    </source>
</evidence>
<dbReference type="Pfam" id="PF00753">
    <property type="entry name" value="Lactamase_B"/>
    <property type="match status" value="1"/>
</dbReference>
<dbReference type="Proteomes" id="UP001063350">
    <property type="component" value="Chromosome"/>
</dbReference>
<sequence length="284" mass="31935">MSSLPTLDLGQTTISWLTGGHFELDGGTMFGAVPKVLWSKKYPADADNYIRMLNAPLLVRTPEHCLIIDTGVGNKLSDKQKQIFRVYEGWNLVDELAGLGLGREDIDVVILTHGDFDHAGGVVMHGNSGEPELTFPRARHVLQTLEWEDILHPNIRSSHTYWPENFAGLAESGLLELVDGDREIVPGVTVRLTGGHTRGHQLVEIRGEADSAVHLGDVLPTHAHTNPLWIMAYDNFPLDIIDRKQELLPRYQQKGWWFTFYHDIHMLACRLDGRGKVVETFPDY</sequence>
<dbReference type="RefSeq" id="WP_267927318.1">
    <property type="nucleotide sequence ID" value="NZ_AP024233.1"/>
</dbReference>
<dbReference type="PANTHER" id="PTHR42978">
    <property type="entry name" value="QUORUM-QUENCHING LACTONASE YTNP-RELATED-RELATED"/>
    <property type="match status" value="1"/>
</dbReference>
<feature type="domain" description="Metallo-beta-lactamase" evidence="5">
    <location>
        <begin position="53"/>
        <end position="256"/>
    </location>
</feature>
<reference evidence="6" key="1">
    <citation type="submission" date="2020-12" db="EMBL/GenBank/DDBJ databases">
        <title>Desulfobium dissulfuricans gen. nov., sp. nov., a novel mesophilic, sulfate-reducing bacterium isolated from a deep-sea hydrothermal vent.</title>
        <authorList>
            <person name="Hashimoto Y."/>
            <person name="Tame A."/>
            <person name="Sawayama S."/>
            <person name="Miyazaki J."/>
            <person name="Takai K."/>
            <person name="Nakagawa S."/>
        </authorList>
    </citation>
    <scope>NUCLEOTIDE SEQUENCE</scope>
    <source>
        <strain evidence="6">GF1</strain>
    </source>
</reference>
<dbReference type="EMBL" id="AP024233">
    <property type="protein sequence ID" value="BCO10592.1"/>
    <property type="molecule type" value="Genomic_DNA"/>
</dbReference>
<evidence type="ECO:0000313" key="6">
    <source>
        <dbReference type="EMBL" id="BCO10592.1"/>
    </source>
</evidence>
<dbReference type="SMART" id="SM00849">
    <property type="entry name" value="Lactamase_B"/>
    <property type="match status" value="1"/>
</dbReference>
<keyword evidence="3" id="KW-0378">Hydrolase</keyword>
<keyword evidence="7" id="KW-1185">Reference proteome</keyword>
<dbReference type="AlphaFoldDB" id="A0A915U4A5"/>
<dbReference type="GO" id="GO:0016787">
    <property type="term" value="F:hydrolase activity"/>
    <property type="evidence" value="ECO:0007669"/>
    <property type="project" value="UniProtKB-KW"/>
</dbReference>
<keyword evidence="2" id="KW-0479">Metal-binding</keyword>
<evidence type="ECO:0000256" key="4">
    <source>
        <dbReference type="ARBA" id="ARBA00022833"/>
    </source>
</evidence>
<dbReference type="GO" id="GO:0046872">
    <property type="term" value="F:metal ion binding"/>
    <property type="evidence" value="ECO:0007669"/>
    <property type="project" value="UniProtKB-KW"/>
</dbReference>
<dbReference type="PANTHER" id="PTHR42978:SF6">
    <property type="entry name" value="QUORUM-QUENCHING LACTONASE YTNP-RELATED"/>
    <property type="match status" value="1"/>
</dbReference>
<dbReference type="Gene3D" id="3.60.15.10">
    <property type="entry name" value="Ribonuclease Z/Hydroxyacylglutathione hydrolase-like"/>
    <property type="match status" value="1"/>
</dbReference>
<organism evidence="6 7">
    <name type="scientific">Desulfolithobacter dissulfuricans</name>
    <dbReference type="NCBI Taxonomy" id="2795293"/>
    <lineage>
        <taxon>Bacteria</taxon>
        <taxon>Pseudomonadati</taxon>
        <taxon>Thermodesulfobacteriota</taxon>
        <taxon>Desulfobulbia</taxon>
        <taxon>Desulfobulbales</taxon>
        <taxon>Desulfobulbaceae</taxon>
        <taxon>Desulfolithobacter</taxon>
    </lineage>
</organism>
<evidence type="ECO:0000256" key="2">
    <source>
        <dbReference type="ARBA" id="ARBA00022723"/>
    </source>
</evidence>
<name>A0A915U4A5_9BACT</name>
<gene>
    <name evidence="6" type="ORF">GF1_29680</name>
</gene>
<dbReference type="InterPro" id="IPR036866">
    <property type="entry name" value="RibonucZ/Hydroxyglut_hydro"/>
</dbReference>